<dbReference type="OrthoDB" id="250531at2"/>
<keyword evidence="4" id="KW-0547">Nucleotide-binding</keyword>
<evidence type="ECO:0000259" key="12">
    <source>
        <dbReference type="Pfam" id="PF08544"/>
    </source>
</evidence>
<proteinExistence type="inferred from homology"/>
<dbReference type="PANTHER" id="PTHR10457">
    <property type="entry name" value="MEVALONATE KINASE/GALACTOKINASE"/>
    <property type="match status" value="1"/>
</dbReference>
<dbReference type="InterPro" id="IPR019741">
    <property type="entry name" value="Galactokinase_CS"/>
</dbReference>
<dbReference type="InterPro" id="IPR020568">
    <property type="entry name" value="Ribosomal_Su5_D2-typ_SF"/>
</dbReference>
<dbReference type="InterPro" id="IPR000705">
    <property type="entry name" value="Galactokinase"/>
</dbReference>
<evidence type="ECO:0000259" key="13">
    <source>
        <dbReference type="Pfam" id="PF10509"/>
    </source>
</evidence>
<dbReference type="NCBIfam" id="TIGR00131">
    <property type="entry name" value="gal_kin"/>
    <property type="match status" value="1"/>
</dbReference>
<dbReference type="GO" id="GO:0004335">
    <property type="term" value="F:galactokinase activity"/>
    <property type="evidence" value="ECO:0007669"/>
    <property type="project" value="UniProtKB-UniRule"/>
</dbReference>
<dbReference type="PANTHER" id="PTHR10457:SF7">
    <property type="entry name" value="GALACTOKINASE-RELATED"/>
    <property type="match status" value="1"/>
</dbReference>
<dbReference type="InterPro" id="IPR006206">
    <property type="entry name" value="Mevalonate/galactokinase"/>
</dbReference>
<dbReference type="FunFam" id="3.30.70.890:FF:000001">
    <property type="entry name" value="Galactokinase"/>
    <property type="match status" value="1"/>
</dbReference>
<sequence length="366" mass="37638">MSGVRAYAPGRVNLIGEHTDYNGGFALPIALDRGTHVDFDPDPTASSLKVKTMSDAVDAGSEVTISLDTVPGDVGGWGAYVAGCVWALRRRGVDVPGGAMVVTSAVPVGAGLSSSAALECAVVLALSAAAGGPDLDRRTVAAVAHDAENRYVGADTGLLDQLSILHGAVDTAMLIDFRSMQVTPVPIELGDATVMVVDSHSPHSHAAGEYGARRRSCEAAAAALGVPELRSAAGDDWRRVDDPVDRRRARHVLTENSRVLDTAAALTAGDLDGVGRLMVESHASMRDDFEITTSAIDEIVRTALGAGAHGARMTGGGFGGSVVVLASAEAAAQIEADLPEQVERSGHPRPTVARVRAGAGANITTR</sequence>
<dbReference type="PROSITE" id="PS00106">
    <property type="entry name" value="GALACTOKINASE"/>
    <property type="match status" value="1"/>
</dbReference>
<evidence type="ECO:0000256" key="2">
    <source>
        <dbReference type="ARBA" id="ARBA00022679"/>
    </source>
</evidence>
<dbReference type="SUPFAM" id="SSF54211">
    <property type="entry name" value="Ribosomal protein S5 domain 2-like"/>
    <property type="match status" value="1"/>
</dbReference>
<evidence type="ECO:0000256" key="7">
    <source>
        <dbReference type="ARBA" id="ARBA00022842"/>
    </source>
</evidence>
<dbReference type="Gene3D" id="3.30.230.10">
    <property type="match status" value="1"/>
</dbReference>
<accession>M3VB60</accession>
<evidence type="ECO:0000256" key="10">
    <source>
        <dbReference type="NCBIfam" id="TIGR00131"/>
    </source>
</evidence>
<evidence type="ECO:0000256" key="1">
    <source>
        <dbReference type="ARBA" id="ARBA00006566"/>
    </source>
</evidence>
<organism evidence="14 15">
    <name type="scientific">Gordonia malaquae NBRC 108250</name>
    <dbReference type="NCBI Taxonomy" id="1223542"/>
    <lineage>
        <taxon>Bacteria</taxon>
        <taxon>Bacillati</taxon>
        <taxon>Actinomycetota</taxon>
        <taxon>Actinomycetes</taxon>
        <taxon>Mycobacteriales</taxon>
        <taxon>Gordoniaceae</taxon>
        <taxon>Gordonia</taxon>
    </lineage>
</organism>
<evidence type="ECO:0000313" key="15">
    <source>
        <dbReference type="Proteomes" id="UP000035009"/>
    </source>
</evidence>
<dbReference type="eggNOG" id="COG0153">
    <property type="taxonomic scope" value="Bacteria"/>
</dbReference>
<comment type="caution">
    <text evidence="14">The sequence shown here is derived from an EMBL/GenBank/DDBJ whole genome shotgun (WGS) entry which is preliminary data.</text>
</comment>
<dbReference type="InterPro" id="IPR036554">
    <property type="entry name" value="GHMP_kinase_C_sf"/>
</dbReference>
<dbReference type="InterPro" id="IPR014721">
    <property type="entry name" value="Ribsml_uS5_D2-typ_fold_subgr"/>
</dbReference>
<name>M3VB60_GORML</name>
<keyword evidence="3" id="KW-0479">Metal-binding</keyword>
<dbReference type="PRINTS" id="PR00473">
    <property type="entry name" value="GALCTOKINASE"/>
</dbReference>
<feature type="domain" description="Galactokinase N-terminal" evidence="13">
    <location>
        <begin position="6"/>
        <end position="37"/>
    </location>
</feature>
<dbReference type="Pfam" id="PF08544">
    <property type="entry name" value="GHMP_kinases_C"/>
    <property type="match status" value="1"/>
</dbReference>
<protein>
    <recommendedName>
        <fullName evidence="10">Galactokinase</fullName>
        <ecNumber evidence="10">2.7.1.6</ecNumber>
    </recommendedName>
</protein>
<dbReference type="Gene3D" id="3.30.70.890">
    <property type="entry name" value="GHMP kinase, C-terminal domain"/>
    <property type="match status" value="1"/>
</dbReference>
<dbReference type="EC" id="2.7.1.6" evidence="10"/>
<dbReference type="Pfam" id="PF00288">
    <property type="entry name" value="GHMP_kinases_N"/>
    <property type="match status" value="1"/>
</dbReference>
<keyword evidence="2" id="KW-0808">Transferase</keyword>
<reference evidence="14 15" key="1">
    <citation type="submission" date="2013-02" db="EMBL/GenBank/DDBJ databases">
        <title>Whole genome shotgun sequence of Gordonia malaquae NBRC 108250.</title>
        <authorList>
            <person name="Yoshida I."/>
            <person name="Hosoyama A."/>
            <person name="Tsuchikane K."/>
            <person name="Ando Y."/>
            <person name="Baba S."/>
            <person name="Ohji S."/>
            <person name="Hamada M."/>
            <person name="Tamura T."/>
            <person name="Yamazoe A."/>
            <person name="Yamazaki S."/>
            <person name="Fujita N."/>
        </authorList>
    </citation>
    <scope>NUCLEOTIDE SEQUENCE [LARGE SCALE GENOMIC DNA]</scope>
    <source>
        <strain evidence="14 15">NBRC 108250</strain>
    </source>
</reference>
<dbReference type="PRINTS" id="PR00959">
    <property type="entry name" value="MEVGALKINASE"/>
</dbReference>
<dbReference type="STRING" id="410332.SAMN04488550_3233"/>
<evidence type="ECO:0000256" key="6">
    <source>
        <dbReference type="ARBA" id="ARBA00022840"/>
    </source>
</evidence>
<dbReference type="InterPro" id="IPR019539">
    <property type="entry name" value="GalKase_N"/>
</dbReference>
<feature type="domain" description="GHMP kinase N-terminal" evidence="11">
    <location>
        <begin position="80"/>
        <end position="167"/>
    </location>
</feature>
<dbReference type="Pfam" id="PF10509">
    <property type="entry name" value="GalKase_gal_bdg"/>
    <property type="match status" value="1"/>
</dbReference>
<gene>
    <name evidence="14" type="primary">galK</name>
    <name evidence="14" type="ORF">GM1_011_01270</name>
</gene>
<dbReference type="GO" id="GO:0046872">
    <property type="term" value="F:metal ion binding"/>
    <property type="evidence" value="ECO:0007669"/>
    <property type="project" value="UniProtKB-KW"/>
</dbReference>
<evidence type="ECO:0000259" key="11">
    <source>
        <dbReference type="Pfam" id="PF00288"/>
    </source>
</evidence>
<keyword evidence="5 14" id="KW-0418">Kinase</keyword>
<dbReference type="PIRSF" id="PIRSF000530">
    <property type="entry name" value="Galactokinase"/>
    <property type="match status" value="1"/>
</dbReference>
<keyword evidence="8" id="KW-0299">Galactose metabolism</keyword>
<dbReference type="InterPro" id="IPR006204">
    <property type="entry name" value="GHMP_kinase_N_dom"/>
</dbReference>
<evidence type="ECO:0000313" key="14">
    <source>
        <dbReference type="EMBL" id="GAC79698.1"/>
    </source>
</evidence>
<dbReference type="GO" id="GO:0005829">
    <property type="term" value="C:cytosol"/>
    <property type="evidence" value="ECO:0007669"/>
    <property type="project" value="TreeGrafter"/>
</dbReference>
<dbReference type="InterPro" id="IPR006203">
    <property type="entry name" value="GHMP_knse_ATP-bd_CS"/>
</dbReference>
<evidence type="ECO:0000256" key="4">
    <source>
        <dbReference type="ARBA" id="ARBA00022741"/>
    </source>
</evidence>
<dbReference type="Proteomes" id="UP000035009">
    <property type="component" value="Unassembled WGS sequence"/>
</dbReference>
<evidence type="ECO:0000256" key="5">
    <source>
        <dbReference type="ARBA" id="ARBA00022777"/>
    </source>
</evidence>
<evidence type="ECO:0000256" key="3">
    <source>
        <dbReference type="ARBA" id="ARBA00022723"/>
    </source>
</evidence>
<keyword evidence="15" id="KW-1185">Reference proteome</keyword>
<keyword evidence="6" id="KW-0067">ATP-binding</keyword>
<dbReference type="RefSeq" id="WP_008378273.1">
    <property type="nucleotide sequence ID" value="NZ_BAOP01000011.1"/>
</dbReference>
<dbReference type="GO" id="GO:0006012">
    <property type="term" value="P:galactose metabolic process"/>
    <property type="evidence" value="ECO:0007669"/>
    <property type="project" value="UniProtKB-UniRule"/>
</dbReference>
<dbReference type="EMBL" id="BAOP01000011">
    <property type="protein sequence ID" value="GAC79698.1"/>
    <property type="molecule type" value="Genomic_DNA"/>
</dbReference>
<evidence type="ECO:0000256" key="8">
    <source>
        <dbReference type="ARBA" id="ARBA00023144"/>
    </source>
</evidence>
<dbReference type="GO" id="GO:0005524">
    <property type="term" value="F:ATP binding"/>
    <property type="evidence" value="ECO:0007669"/>
    <property type="project" value="UniProtKB-UniRule"/>
</dbReference>
<keyword evidence="7" id="KW-0460">Magnesium</keyword>
<dbReference type="SUPFAM" id="SSF55060">
    <property type="entry name" value="GHMP Kinase, C-terminal domain"/>
    <property type="match status" value="1"/>
</dbReference>
<keyword evidence="9" id="KW-0119">Carbohydrate metabolism</keyword>
<evidence type="ECO:0000256" key="9">
    <source>
        <dbReference type="ARBA" id="ARBA00023277"/>
    </source>
</evidence>
<dbReference type="AlphaFoldDB" id="M3VB60"/>
<feature type="domain" description="GHMP kinase C-terminal" evidence="12">
    <location>
        <begin position="263"/>
        <end position="342"/>
    </location>
</feature>
<comment type="similarity">
    <text evidence="1">Belongs to the GHMP kinase family. GalK subfamily.</text>
</comment>
<dbReference type="InterPro" id="IPR013750">
    <property type="entry name" value="GHMP_kinase_C_dom"/>
</dbReference>
<dbReference type="PROSITE" id="PS00627">
    <property type="entry name" value="GHMP_KINASES_ATP"/>
    <property type="match status" value="1"/>
</dbReference>